<organism evidence="2 3">
    <name type="scientific">Nocardioides bigeumensis</name>
    <dbReference type="NCBI Taxonomy" id="433657"/>
    <lineage>
        <taxon>Bacteria</taxon>
        <taxon>Bacillati</taxon>
        <taxon>Actinomycetota</taxon>
        <taxon>Actinomycetes</taxon>
        <taxon>Propionibacteriales</taxon>
        <taxon>Nocardioidaceae</taxon>
        <taxon>Nocardioides</taxon>
    </lineage>
</organism>
<feature type="signal peptide" evidence="1">
    <location>
        <begin position="1"/>
        <end position="32"/>
    </location>
</feature>
<name>A0ABN2Z019_9ACTN</name>
<evidence type="ECO:0008006" key="4">
    <source>
        <dbReference type="Google" id="ProtNLM"/>
    </source>
</evidence>
<evidence type="ECO:0000313" key="3">
    <source>
        <dbReference type="Proteomes" id="UP001500575"/>
    </source>
</evidence>
<reference evidence="2 3" key="1">
    <citation type="journal article" date="2019" name="Int. J. Syst. Evol. Microbiol.">
        <title>The Global Catalogue of Microorganisms (GCM) 10K type strain sequencing project: providing services to taxonomists for standard genome sequencing and annotation.</title>
        <authorList>
            <consortium name="The Broad Institute Genomics Platform"/>
            <consortium name="The Broad Institute Genome Sequencing Center for Infectious Disease"/>
            <person name="Wu L."/>
            <person name="Ma J."/>
        </authorList>
    </citation>
    <scope>NUCLEOTIDE SEQUENCE [LARGE SCALE GENOMIC DNA]</scope>
    <source>
        <strain evidence="2 3">JCM 16021</strain>
    </source>
</reference>
<accession>A0ABN2Z019</accession>
<dbReference type="EMBL" id="BAAAQQ010000014">
    <property type="protein sequence ID" value="GAA2134679.1"/>
    <property type="molecule type" value="Genomic_DNA"/>
</dbReference>
<protein>
    <recommendedName>
        <fullName evidence="4">ABC transporter substrate-binding protein</fullName>
    </recommendedName>
</protein>
<feature type="chain" id="PRO_5045788830" description="ABC transporter substrate-binding protein" evidence="1">
    <location>
        <begin position="33"/>
        <end position="210"/>
    </location>
</feature>
<keyword evidence="1" id="KW-0732">Signal</keyword>
<dbReference type="Proteomes" id="UP001500575">
    <property type="component" value="Unassembled WGS sequence"/>
</dbReference>
<dbReference type="RefSeq" id="WP_344305768.1">
    <property type="nucleotide sequence ID" value="NZ_BAAAQQ010000014.1"/>
</dbReference>
<gene>
    <name evidence="2" type="ORF">GCM10009843_41400</name>
</gene>
<evidence type="ECO:0000256" key="1">
    <source>
        <dbReference type="SAM" id="SignalP"/>
    </source>
</evidence>
<sequence length="210" mass="20900">MNLGNSHFRTPLGLIAAALAASMMFVVGGSSAAIASGSEQNVSAATNVAKNSAGKMKSTVKGKTSGGGTLGGTFTPLKFKNKDGVAQVKGVLDGVITNADGSKSKFTAIRSLELKKVNGQKLSSLATGTAANAAACDVLNLVLGPLDLNVLGLEVHLKQVVLDIIAVPGALLGDLLCAVAGLLSGGVLGNLLGQLVGILNDILEQLGLGV</sequence>
<comment type="caution">
    <text evidence="2">The sequence shown here is derived from an EMBL/GenBank/DDBJ whole genome shotgun (WGS) entry which is preliminary data.</text>
</comment>
<proteinExistence type="predicted"/>
<keyword evidence="3" id="KW-1185">Reference proteome</keyword>
<evidence type="ECO:0000313" key="2">
    <source>
        <dbReference type="EMBL" id="GAA2134679.1"/>
    </source>
</evidence>